<evidence type="ECO:0000256" key="6">
    <source>
        <dbReference type="ARBA" id="ARBA00023001"/>
    </source>
</evidence>
<evidence type="ECO:0000256" key="8">
    <source>
        <dbReference type="ARBA" id="ARBA00023295"/>
    </source>
</evidence>
<dbReference type="GO" id="GO:0030248">
    <property type="term" value="F:cellulose binding"/>
    <property type="evidence" value="ECO:0007669"/>
    <property type="project" value="InterPro"/>
</dbReference>
<dbReference type="SUPFAM" id="SSF51445">
    <property type="entry name" value="(Trans)glycosidases"/>
    <property type="match status" value="1"/>
</dbReference>
<feature type="region of interest" description="Disordered" evidence="11">
    <location>
        <begin position="334"/>
        <end position="356"/>
    </location>
</feature>
<name>A0A165JS82_EXIGL</name>
<dbReference type="FunFam" id="3.20.20.80:FF:000124">
    <property type="entry name" value="Exported cellulase"/>
    <property type="match status" value="1"/>
</dbReference>
<keyword evidence="7" id="KW-0119">Carbohydrate metabolism</keyword>
<evidence type="ECO:0000256" key="1">
    <source>
        <dbReference type="ARBA" id="ARBA00000966"/>
    </source>
</evidence>
<dbReference type="Proteomes" id="UP000077266">
    <property type="component" value="Unassembled WGS sequence"/>
</dbReference>
<dbReference type="GO" id="GO:0030245">
    <property type="term" value="P:cellulose catabolic process"/>
    <property type="evidence" value="ECO:0007669"/>
    <property type="project" value="UniProtKB-KW"/>
</dbReference>
<dbReference type="AlphaFoldDB" id="A0A165JS82"/>
<evidence type="ECO:0000313" key="15">
    <source>
        <dbReference type="Proteomes" id="UP000077266"/>
    </source>
</evidence>
<keyword evidence="6" id="KW-0136">Cellulose degradation</keyword>
<proteinExistence type="inferred from homology"/>
<dbReference type="EC" id="3.2.1.4" evidence="3"/>
<evidence type="ECO:0000256" key="11">
    <source>
        <dbReference type="SAM" id="MobiDB-lite"/>
    </source>
</evidence>
<evidence type="ECO:0000256" key="10">
    <source>
        <dbReference type="RuleBase" id="RU361153"/>
    </source>
</evidence>
<dbReference type="InterPro" id="IPR018087">
    <property type="entry name" value="Glyco_hydro_5_CS"/>
</dbReference>
<sequence length="392" mass="40267">MTRIGVASLLLALAACSVGVNALGPLGGVNEAGFDFSVATDGSFKGPGTPPPTQQFTHFASQGVNLFRIPFAWQLATPSVGGTLDQGFLSRYDPVVNAALATGAYVIIDLHNYARWNGAVINQGGPTTAQFASVWSQLAAHFKGQSKIIFGVMNEPHDLPNNALWPPAVQAAVNAIRSAGATSQNILIPGSSWSSAQALPTELGPALLNITDPVGGTSKLIFDVHKYLDADNSGTHTNCVTDNVGVLQTLDSWLAQNGRQAILSETGGGRSDSSCFTALGNELAFVKNHPSTFAGFAVWSAGAFDTTYELSVVPNADGTDAPLWINAVKPNLPGAAGTPTSTSGSTGTSTAPAGPTQTKFGQCGGTGYTGPTVCASGSTCKAVSPPYYSQCL</sequence>
<dbReference type="PROSITE" id="PS00659">
    <property type="entry name" value="GLYCOSYL_HYDROL_F5"/>
    <property type="match status" value="1"/>
</dbReference>
<evidence type="ECO:0000256" key="7">
    <source>
        <dbReference type="ARBA" id="ARBA00023277"/>
    </source>
</evidence>
<dbReference type="InParanoid" id="A0A165JS82"/>
<dbReference type="SUPFAM" id="SSF57180">
    <property type="entry name" value="Cellulose-binding domain"/>
    <property type="match status" value="1"/>
</dbReference>
<keyword evidence="9" id="KW-0624">Polysaccharide degradation</keyword>
<dbReference type="Pfam" id="PF00150">
    <property type="entry name" value="Cellulase"/>
    <property type="match status" value="1"/>
</dbReference>
<dbReference type="Gene3D" id="3.20.20.80">
    <property type="entry name" value="Glycosidases"/>
    <property type="match status" value="1"/>
</dbReference>
<dbReference type="Pfam" id="PF00734">
    <property type="entry name" value="CBM_1"/>
    <property type="match status" value="1"/>
</dbReference>
<evidence type="ECO:0000256" key="5">
    <source>
        <dbReference type="ARBA" id="ARBA00022801"/>
    </source>
</evidence>
<dbReference type="PROSITE" id="PS51164">
    <property type="entry name" value="CBM1_2"/>
    <property type="match status" value="1"/>
</dbReference>
<accession>A0A165JS82</accession>
<evidence type="ECO:0000256" key="9">
    <source>
        <dbReference type="ARBA" id="ARBA00023326"/>
    </source>
</evidence>
<protein>
    <recommendedName>
        <fullName evidence="3">cellulase</fullName>
        <ecNumber evidence="3">3.2.1.4</ecNumber>
    </recommendedName>
</protein>
<feature type="chain" id="PRO_5007860332" description="cellulase" evidence="12">
    <location>
        <begin position="23"/>
        <end position="392"/>
    </location>
</feature>
<dbReference type="OrthoDB" id="5823761at2759"/>
<keyword evidence="8 10" id="KW-0326">Glycosidase</keyword>
<dbReference type="EMBL" id="KV425960">
    <property type="protein sequence ID" value="KZV95261.1"/>
    <property type="molecule type" value="Genomic_DNA"/>
</dbReference>
<evidence type="ECO:0000256" key="3">
    <source>
        <dbReference type="ARBA" id="ARBA00012601"/>
    </source>
</evidence>
<keyword evidence="5 10" id="KW-0378">Hydrolase</keyword>
<dbReference type="PROSITE" id="PS51257">
    <property type="entry name" value="PROKAR_LIPOPROTEIN"/>
    <property type="match status" value="1"/>
</dbReference>
<evidence type="ECO:0000259" key="13">
    <source>
        <dbReference type="PROSITE" id="PS51164"/>
    </source>
</evidence>
<evidence type="ECO:0000256" key="12">
    <source>
        <dbReference type="SAM" id="SignalP"/>
    </source>
</evidence>
<dbReference type="InterPro" id="IPR035971">
    <property type="entry name" value="CBD_sf"/>
</dbReference>
<dbReference type="InterPro" id="IPR001547">
    <property type="entry name" value="Glyco_hydro_5"/>
</dbReference>
<evidence type="ECO:0000313" key="14">
    <source>
        <dbReference type="EMBL" id="KZV95261.1"/>
    </source>
</evidence>
<dbReference type="InterPro" id="IPR017853">
    <property type="entry name" value="GH"/>
</dbReference>
<keyword evidence="15" id="KW-1185">Reference proteome</keyword>
<feature type="domain" description="CBM1" evidence="13">
    <location>
        <begin position="355"/>
        <end position="392"/>
    </location>
</feature>
<dbReference type="STRING" id="1314781.A0A165JS82"/>
<comment type="similarity">
    <text evidence="2 10">Belongs to the glycosyl hydrolase 5 (cellulase A) family.</text>
</comment>
<evidence type="ECO:0000256" key="4">
    <source>
        <dbReference type="ARBA" id="ARBA00022729"/>
    </source>
</evidence>
<keyword evidence="4 12" id="KW-0732">Signal</keyword>
<reference evidence="14 15" key="1">
    <citation type="journal article" date="2016" name="Mol. Biol. Evol.">
        <title>Comparative Genomics of Early-Diverging Mushroom-Forming Fungi Provides Insights into the Origins of Lignocellulose Decay Capabilities.</title>
        <authorList>
            <person name="Nagy L.G."/>
            <person name="Riley R."/>
            <person name="Tritt A."/>
            <person name="Adam C."/>
            <person name="Daum C."/>
            <person name="Floudas D."/>
            <person name="Sun H."/>
            <person name="Yadav J.S."/>
            <person name="Pangilinan J."/>
            <person name="Larsson K.H."/>
            <person name="Matsuura K."/>
            <person name="Barry K."/>
            <person name="Labutti K."/>
            <person name="Kuo R."/>
            <person name="Ohm R.A."/>
            <person name="Bhattacharya S.S."/>
            <person name="Shirouzu T."/>
            <person name="Yoshinaga Y."/>
            <person name="Martin F.M."/>
            <person name="Grigoriev I.V."/>
            <person name="Hibbett D.S."/>
        </authorList>
    </citation>
    <scope>NUCLEOTIDE SEQUENCE [LARGE SCALE GENOMIC DNA]</scope>
    <source>
        <strain evidence="14 15">HHB12029</strain>
    </source>
</reference>
<dbReference type="GO" id="GO:0005576">
    <property type="term" value="C:extracellular region"/>
    <property type="evidence" value="ECO:0007669"/>
    <property type="project" value="InterPro"/>
</dbReference>
<evidence type="ECO:0000256" key="2">
    <source>
        <dbReference type="ARBA" id="ARBA00005641"/>
    </source>
</evidence>
<dbReference type="SMART" id="SM00236">
    <property type="entry name" value="fCBD"/>
    <property type="match status" value="1"/>
</dbReference>
<dbReference type="PANTHER" id="PTHR34142">
    <property type="entry name" value="ENDO-BETA-1,4-GLUCANASE A"/>
    <property type="match status" value="1"/>
</dbReference>
<organism evidence="14 15">
    <name type="scientific">Exidia glandulosa HHB12029</name>
    <dbReference type="NCBI Taxonomy" id="1314781"/>
    <lineage>
        <taxon>Eukaryota</taxon>
        <taxon>Fungi</taxon>
        <taxon>Dikarya</taxon>
        <taxon>Basidiomycota</taxon>
        <taxon>Agaricomycotina</taxon>
        <taxon>Agaricomycetes</taxon>
        <taxon>Auriculariales</taxon>
        <taxon>Exidiaceae</taxon>
        <taxon>Exidia</taxon>
    </lineage>
</organism>
<feature type="signal peptide" evidence="12">
    <location>
        <begin position="1"/>
        <end position="22"/>
    </location>
</feature>
<dbReference type="InterPro" id="IPR000254">
    <property type="entry name" value="CBD"/>
</dbReference>
<dbReference type="GO" id="GO:0008810">
    <property type="term" value="F:cellulase activity"/>
    <property type="evidence" value="ECO:0007669"/>
    <property type="project" value="UniProtKB-EC"/>
</dbReference>
<comment type="catalytic activity">
    <reaction evidence="1">
        <text>Endohydrolysis of (1-&gt;4)-beta-D-glucosidic linkages in cellulose, lichenin and cereal beta-D-glucans.</text>
        <dbReference type="EC" id="3.2.1.4"/>
    </reaction>
</comment>
<dbReference type="PANTHER" id="PTHR34142:SF5">
    <property type="entry name" value="CBM1 DOMAIN-CONTAINING PROTEIN"/>
    <property type="match status" value="1"/>
</dbReference>
<gene>
    <name evidence="14" type="ORF">EXIGLDRAFT_644440</name>
</gene>